<evidence type="ECO:0000313" key="10">
    <source>
        <dbReference type="EMBL" id="SFP98093.1"/>
    </source>
</evidence>
<feature type="transmembrane region" description="Helical" evidence="7">
    <location>
        <begin position="35"/>
        <end position="56"/>
    </location>
</feature>
<comment type="subcellular location">
    <subcellularLocation>
        <location evidence="1">Cell membrane</location>
        <topology evidence="1">Multi-pass membrane protein</topology>
    </subcellularLocation>
</comment>
<keyword evidence="4 10" id="KW-0067">ATP-binding</keyword>
<keyword evidence="3" id="KW-0547">Nucleotide-binding</keyword>
<dbReference type="InterPro" id="IPR011527">
    <property type="entry name" value="ABC1_TM_dom"/>
</dbReference>
<dbReference type="InterPro" id="IPR027417">
    <property type="entry name" value="P-loop_NTPase"/>
</dbReference>
<dbReference type="PROSITE" id="PS50893">
    <property type="entry name" value="ABC_TRANSPORTER_2"/>
    <property type="match status" value="1"/>
</dbReference>
<dbReference type="Gene3D" id="3.40.50.300">
    <property type="entry name" value="P-loop containing nucleotide triphosphate hydrolases"/>
    <property type="match status" value="1"/>
</dbReference>
<dbReference type="OrthoDB" id="9762778at2"/>
<keyword evidence="6 7" id="KW-0472">Membrane</keyword>
<dbReference type="AlphaFoldDB" id="A0A1I5US50"/>
<dbReference type="SMART" id="SM00382">
    <property type="entry name" value="AAA"/>
    <property type="match status" value="1"/>
</dbReference>
<sequence>MAINSTREDEELKESIKVDVLKRLFANLLQYRGKIVAVTLLILLTVAISTVYPLLIEKIIDDEIVNGNVRGLFIMAGIMIGLAIISYFATRVWRRIMADISNDMILNIRRKLYIHIQELGVDFFDQRPSGKILARVTGDVNALKEVLSSTITTLAPEAVSLIVILVIMIVKSPVLSLSAAVAVPIILFGLYFCEILAHKRWQMWKKKDSNMTAFIHEGIEGVSVIQSFNAEDEANREFGDIVDEVIHAFRRAVVIADLYSPTIEIAGGLGTATLYYLAVTKLGVTAESIGTLSAYVLYLGMFFNPIRNLANYYNKLITNIASAERVYEIMDMEPLVKNGEEAEDMPEIQGNVEFDHVTFAYPDEPDVDILKDVSFKAKKGETIALVGPTGAGKTTIVSLISRFYNTKSGRVLVDGKDISKVTIQSLRSQLGIMTQDNYLFSGTIRDNIKYGKTDATDEEMIAAAKAVHAHDFIEKMENGYDTVITERGGGLSNGQRQLIAFARTLLTDPKILILDEATSNIDTKTEILVQRGIEELLKKRTSFVVAHRLSTIKNADRIFFIDDGGILEWGDHESLMAKKGAYYNLYASQFVSAS</sequence>
<dbReference type="RefSeq" id="WP_074888097.1">
    <property type="nucleotide sequence ID" value="NZ_FOXO01000014.1"/>
</dbReference>
<feature type="transmembrane region" description="Helical" evidence="7">
    <location>
        <begin position="151"/>
        <end position="170"/>
    </location>
</feature>
<dbReference type="GO" id="GO:0016887">
    <property type="term" value="F:ATP hydrolysis activity"/>
    <property type="evidence" value="ECO:0007669"/>
    <property type="project" value="InterPro"/>
</dbReference>
<dbReference type="Pfam" id="PF00005">
    <property type="entry name" value="ABC_tran"/>
    <property type="match status" value="1"/>
</dbReference>
<keyword evidence="2 7" id="KW-0812">Transmembrane</keyword>
<dbReference type="Gene3D" id="1.20.1560.10">
    <property type="entry name" value="ABC transporter type 1, transmembrane domain"/>
    <property type="match status" value="1"/>
</dbReference>
<evidence type="ECO:0000256" key="6">
    <source>
        <dbReference type="ARBA" id="ARBA00023136"/>
    </source>
</evidence>
<dbReference type="InterPro" id="IPR003593">
    <property type="entry name" value="AAA+_ATPase"/>
</dbReference>
<evidence type="ECO:0000256" key="3">
    <source>
        <dbReference type="ARBA" id="ARBA00022741"/>
    </source>
</evidence>
<evidence type="ECO:0000256" key="1">
    <source>
        <dbReference type="ARBA" id="ARBA00004651"/>
    </source>
</evidence>
<dbReference type="InterPro" id="IPR003439">
    <property type="entry name" value="ABC_transporter-like_ATP-bd"/>
</dbReference>
<dbReference type="SUPFAM" id="SSF52540">
    <property type="entry name" value="P-loop containing nucleoside triphosphate hydrolases"/>
    <property type="match status" value="1"/>
</dbReference>
<proteinExistence type="predicted"/>
<dbReference type="PANTHER" id="PTHR43394">
    <property type="entry name" value="ATP-DEPENDENT PERMEASE MDL1, MITOCHONDRIAL"/>
    <property type="match status" value="1"/>
</dbReference>
<dbReference type="Proteomes" id="UP000182624">
    <property type="component" value="Unassembled WGS sequence"/>
</dbReference>
<keyword evidence="5 7" id="KW-1133">Transmembrane helix</keyword>
<dbReference type="CDD" id="cd18545">
    <property type="entry name" value="ABC_6TM_YknV_like"/>
    <property type="match status" value="1"/>
</dbReference>
<dbReference type="GO" id="GO:0005886">
    <property type="term" value="C:plasma membrane"/>
    <property type="evidence" value="ECO:0007669"/>
    <property type="project" value="UniProtKB-SubCell"/>
</dbReference>
<feature type="transmembrane region" description="Helical" evidence="7">
    <location>
        <begin position="68"/>
        <end position="89"/>
    </location>
</feature>
<dbReference type="InterPro" id="IPR036640">
    <property type="entry name" value="ABC1_TM_sf"/>
</dbReference>
<protein>
    <submittedName>
        <fullName evidence="10">ATP-binding cassette, subfamily B</fullName>
    </submittedName>
</protein>
<dbReference type="InterPro" id="IPR039421">
    <property type="entry name" value="Type_1_exporter"/>
</dbReference>
<feature type="domain" description="ABC transmembrane type-1" evidence="9">
    <location>
        <begin position="36"/>
        <end position="318"/>
    </location>
</feature>
<dbReference type="SUPFAM" id="SSF90123">
    <property type="entry name" value="ABC transporter transmembrane region"/>
    <property type="match status" value="1"/>
</dbReference>
<dbReference type="PANTHER" id="PTHR43394:SF1">
    <property type="entry name" value="ATP-BINDING CASSETTE SUB-FAMILY B MEMBER 10, MITOCHONDRIAL"/>
    <property type="match status" value="1"/>
</dbReference>
<organism evidence="10 11">
    <name type="scientific">Butyrivibrio proteoclasticus</name>
    <dbReference type="NCBI Taxonomy" id="43305"/>
    <lineage>
        <taxon>Bacteria</taxon>
        <taxon>Bacillati</taxon>
        <taxon>Bacillota</taxon>
        <taxon>Clostridia</taxon>
        <taxon>Lachnospirales</taxon>
        <taxon>Lachnospiraceae</taxon>
        <taxon>Butyrivibrio</taxon>
    </lineage>
</organism>
<dbReference type="Pfam" id="PF00664">
    <property type="entry name" value="ABC_membrane"/>
    <property type="match status" value="1"/>
</dbReference>
<dbReference type="EMBL" id="FOXO01000014">
    <property type="protein sequence ID" value="SFP98093.1"/>
    <property type="molecule type" value="Genomic_DNA"/>
</dbReference>
<keyword evidence="11" id="KW-1185">Reference proteome</keyword>
<evidence type="ECO:0000313" key="11">
    <source>
        <dbReference type="Proteomes" id="UP000182624"/>
    </source>
</evidence>
<evidence type="ECO:0000259" key="8">
    <source>
        <dbReference type="PROSITE" id="PS50893"/>
    </source>
</evidence>
<dbReference type="GO" id="GO:0005524">
    <property type="term" value="F:ATP binding"/>
    <property type="evidence" value="ECO:0007669"/>
    <property type="project" value="UniProtKB-KW"/>
</dbReference>
<reference evidence="11" key="1">
    <citation type="submission" date="2016-10" db="EMBL/GenBank/DDBJ databases">
        <authorList>
            <person name="Varghese N."/>
            <person name="Submissions S."/>
        </authorList>
    </citation>
    <scope>NUCLEOTIDE SEQUENCE [LARGE SCALE GENOMIC DNA]</scope>
    <source>
        <strain evidence="11">P18</strain>
    </source>
</reference>
<evidence type="ECO:0000259" key="9">
    <source>
        <dbReference type="PROSITE" id="PS50929"/>
    </source>
</evidence>
<dbReference type="FunFam" id="3.40.50.300:FF:000218">
    <property type="entry name" value="Multidrug ABC transporter ATP-binding protein"/>
    <property type="match status" value="1"/>
</dbReference>
<feature type="domain" description="ABC transporter" evidence="8">
    <location>
        <begin position="352"/>
        <end position="588"/>
    </location>
</feature>
<evidence type="ECO:0000256" key="2">
    <source>
        <dbReference type="ARBA" id="ARBA00022692"/>
    </source>
</evidence>
<gene>
    <name evidence="10" type="ORF">SAMN04487928_11421</name>
</gene>
<evidence type="ECO:0000256" key="5">
    <source>
        <dbReference type="ARBA" id="ARBA00022989"/>
    </source>
</evidence>
<dbReference type="GO" id="GO:0015421">
    <property type="term" value="F:ABC-type oligopeptide transporter activity"/>
    <property type="evidence" value="ECO:0007669"/>
    <property type="project" value="TreeGrafter"/>
</dbReference>
<dbReference type="PROSITE" id="PS50929">
    <property type="entry name" value="ABC_TM1F"/>
    <property type="match status" value="1"/>
</dbReference>
<name>A0A1I5US50_9FIRM</name>
<accession>A0A1I5US50</accession>
<evidence type="ECO:0000256" key="7">
    <source>
        <dbReference type="SAM" id="Phobius"/>
    </source>
</evidence>
<evidence type="ECO:0000256" key="4">
    <source>
        <dbReference type="ARBA" id="ARBA00022840"/>
    </source>
</evidence>
<feature type="transmembrane region" description="Helical" evidence="7">
    <location>
        <begin position="176"/>
        <end position="197"/>
    </location>
</feature>